<proteinExistence type="inferred from homology"/>
<protein>
    <submittedName>
        <fullName evidence="4">Sugar transferase</fullName>
    </submittedName>
</protein>
<dbReference type="PANTHER" id="PTHR30576">
    <property type="entry name" value="COLANIC BIOSYNTHESIS UDP-GLUCOSE LIPID CARRIER TRANSFERASE"/>
    <property type="match status" value="1"/>
</dbReference>
<name>A0ABS0YH27_9BACT</name>
<evidence type="ECO:0000313" key="5">
    <source>
        <dbReference type="Proteomes" id="UP000614714"/>
    </source>
</evidence>
<dbReference type="InterPro" id="IPR003362">
    <property type="entry name" value="Bact_transf"/>
</dbReference>
<sequence length="375" mass="41918">MGEVRWNNKSWWRCITLRKRATAGWFAHGFYPEATFEQKLVQERRRAERAGKPLLVMVIDAGSVAEDAYFVPSLGNLLRGSLRDTDIAGALGVDGIGVILTEVAAEKFSDAKHVVAAKVRSMLEAKYGDALAGRVTIGFRTYPETGGDDDAFDMLFYPDITSESIGKSTGTVVKRVIDLAGATISLLLLAPIFIIIPLAIKLTSKGPIFFVQERYGLNGAKFRLFKFRSMFVNNDDLIHRQFVKQLIDGAIVESEDTVYKITSDPRVTAVGKLLRAYSLDELPQLFNVLRGEMSLVGPRPPIHYEVENYSGWQRNRLIGKRPGITGAWQVSGRSSTTFDEMVRLDLHYLRNWSVILDVKIILLTPLVVLRCRGAY</sequence>
<comment type="similarity">
    <text evidence="1">Belongs to the bacterial sugar transferase family.</text>
</comment>
<organism evidence="4 5">
    <name type="scientific">Geomonas anaerohicana</name>
    <dbReference type="NCBI Taxonomy" id="2798583"/>
    <lineage>
        <taxon>Bacteria</taxon>
        <taxon>Pseudomonadati</taxon>
        <taxon>Thermodesulfobacteriota</taxon>
        <taxon>Desulfuromonadia</taxon>
        <taxon>Geobacterales</taxon>
        <taxon>Geobacteraceae</taxon>
        <taxon>Geomonas</taxon>
    </lineage>
</organism>
<evidence type="ECO:0000256" key="2">
    <source>
        <dbReference type="SAM" id="Phobius"/>
    </source>
</evidence>
<evidence type="ECO:0000256" key="1">
    <source>
        <dbReference type="ARBA" id="ARBA00006464"/>
    </source>
</evidence>
<keyword evidence="4" id="KW-0808">Transferase</keyword>
<keyword evidence="2" id="KW-0812">Transmembrane</keyword>
<comment type="caution">
    <text evidence="4">The sequence shown here is derived from an EMBL/GenBank/DDBJ whole genome shotgun (WGS) entry which is preliminary data.</text>
</comment>
<feature type="transmembrane region" description="Helical" evidence="2">
    <location>
        <begin position="176"/>
        <end position="200"/>
    </location>
</feature>
<dbReference type="RefSeq" id="WP_199390105.1">
    <property type="nucleotide sequence ID" value="NZ_JAEMHL010000008.1"/>
</dbReference>
<dbReference type="Proteomes" id="UP000614714">
    <property type="component" value="Unassembled WGS sequence"/>
</dbReference>
<accession>A0ABS0YH27</accession>
<evidence type="ECO:0000313" key="4">
    <source>
        <dbReference type="EMBL" id="MBJ6751632.1"/>
    </source>
</evidence>
<gene>
    <name evidence="4" type="ORF">JFN91_15560</name>
</gene>
<keyword evidence="2" id="KW-0472">Membrane</keyword>
<feature type="domain" description="Bacterial sugar transferase" evidence="3">
    <location>
        <begin position="174"/>
        <end position="369"/>
    </location>
</feature>
<dbReference type="EMBL" id="JAEMHL010000008">
    <property type="protein sequence ID" value="MBJ6751632.1"/>
    <property type="molecule type" value="Genomic_DNA"/>
</dbReference>
<dbReference type="GO" id="GO:0016740">
    <property type="term" value="F:transferase activity"/>
    <property type="evidence" value="ECO:0007669"/>
    <property type="project" value="UniProtKB-KW"/>
</dbReference>
<evidence type="ECO:0000259" key="3">
    <source>
        <dbReference type="Pfam" id="PF02397"/>
    </source>
</evidence>
<keyword evidence="5" id="KW-1185">Reference proteome</keyword>
<keyword evidence="2" id="KW-1133">Transmembrane helix</keyword>
<dbReference type="PANTHER" id="PTHR30576:SF10">
    <property type="entry name" value="SLL5057 PROTEIN"/>
    <property type="match status" value="1"/>
</dbReference>
<reference evidence="4 5" key="1">
    <citation type="submission" date="2020-12" db="EMBL/GenBank/DDBJ databases">
        <title>Geomonas sp. Red421, isolated from paddy soil.</title>
        <authorList>
            <person name="Xu Z."/>
            <person name="Zhang Z."/>
            <person name="Masuda Y."/>
            <person name="Itoh H."/>
            <person name="Senoo K."/>
        </authorList>
    </citation>
    <scope>NUCLEOTIDE SEQUENCE [LARGE SCALE GENOMIC DNA]</scope>
    <source>
        <strain evidence="4 5">Red421</strain>
    </source>
</reference>
<dbReference type="Pfam" id="PF02397">
    <property type="entry name" value="Bac_transf"/>
    <property type="match status" value="1"/>
</dbReference>